<proteinExistence type="predicted"/>
<sequence length="321" mass="36397">MLASCSNTVENSSSPTPNNNSASLSGKIINTDQTKKQHRLEFTKVVNKIFKNKKIKASRAHLEKNYVASELQQNIDSLSKYYDYQLPASITIDKTSVKIKTNQDSIFVQFDVKNENESVHVSFLILEFDRQSQFENTKKLFPDKVHSKAYSGLSIQDALNKIVPNGEFDQLEFNKAYGKNVELPQGVKLTYSSSEINQLKTAIEFKFAYTYKQSNIQGYIIVKITGFQITIDELAQQYQNLNANAITLNGSNIAAKEVLANPKQYFQIKIPLIPKERKAGLAILDKVQINEKDDSKIDYTYNINLADDSTQPKKATRLQFL</sequence>
<accession>A0A292IHE6</accession>
<dbReference type="Proteomes" id="UP000261764">
    <property type="component" value="Chromosome I"/>
</dbReference>
<dbReference type="AlphaFoldDB" id="A0A292IHE6"/>
<dbReference type="KEGG" id="mamp:MAMA39_02280"/>
<feature type="region of interest" description="Disordered" evidence="2">
    <location>
        <begin position="1"/>
        <end position="26"/>
    </location>
</feature>
<evidence type="ECO:0000313" key="3">
    <source>
        <dbReference type="EMBL" id="CDN40351.1"/>
    </source>
</evidence>
<evidence type="ECO:0000256" key="1">
    <source>
        <dbReference type="SAM" id="Coils"/>
    </source>
</evidence>
<feature type="coiled-coil region" evidence="1">
    <location>
        <begin position="224"/>
        <end position="251"/>
    </location>
</feature>
<dbReference type="EMBL" id="HG937516">
    <property type="protein sequence ID" value="CDN40351.1"/>
    <property type="molecule type" value="Genomic_DNA"/>
</dbReference>
<organism evidence="3 4">
    <name type="scientific">Mycoplasma amphoriforme A39</name>
    <dbReference type="NCBI Taxonomy" id="572419"/>
    <lineage>
        <taxon>Bacteria</taxon>
        <taxon>Bacillati</taxon>
        <taxon>Mycoplasmatota</taxon>
        <taxon>Mollicutes</taxon>
        <taxon>Mycoplasmataceae</taxon>
        <taxon>Mycoplasma</taxon>
    </lineage>
</organism>
<keyword evidence="4" id="KW-1185">Reference proteome</keyword>
<protein>
    <submittedName>
        <fullName evidence="3">Uncharacterized protein</fullName>
    </submittedName>
</protein>
<evidence type="ECO:0000256" key="2">
    <source>
        <dbReference type="SAM" id="MobiDB-lite"/>
    </source>
</evidence>
<evidence type="ECO:0000313" key="4">
    <source>
        <dbReference type="Proteomes" id="UP000261764"/>
    </source>
</evidence>
<gene>
    <name evidence="3" type="ORF">MAMA39_02280</name>
</gene>
<name>A0A292IHE6_9MOLU</name>
<keyword evidence="1" id="KW-0175">Coiled coil</keyword>
<reference evidence="3 4" key="1">
    <citation type="journal article" date="2015" name="Clin. Infect. Dis.">
        <title>Genomic Investigations unmask Mycoplasma amphoriforme, a new respiratory pathogen.</title>
        <authorList>
            <person name="Gillespie S.H."/>
            <person name="Ling C.L."/>
            <person name="Oravcova K."/>
            <person name="Pinheiro M."/>
            <person name="Wells L."/>
            <person name="Bryant J.M."/>
            <person name="McHugh T.D."/>
            <person name="Bebear C."/>
            <person name="Webster D."/>
            <person name="Harris S.R."/>
            <person name="Seth-Smith H.M."/>
            <person name="Thomson N.R."/>
        </authorList>
    </citation>
    <scope>NUCLEOTIDE SEQUENCE [LARGE SCALE GENOMIC DNA]</scope>
    <source>
        <strain evidence="3 4">A39</strain>
    </source>
</reference>
<feature type="compositionally biased region" description="Low complexity" evidence="2">
    <location>
        <begin position="1"/>
        <end position="25"/>
    </location>
</feature>